<sequence length="91" mass="10334">MEQPWVRAVRVEEADTVLHIVLQCNTTKAAAAAAASNGHQDATYQLCVLDAQGSTAWSSSFSRDDVEEALRQVRPQQQQQQQQQQRRRQQR</sequence>
<feature type="region of interest" description="Disordered" evidence="1">
    <location>
        <begin position="66"/>
        <end position="91"/>
    </location>
</feature>
<reference evidence="2 3" key="1">
    <citation type="submission" date="2016-10" db="EMBL/GenBank/DDBJ databases">
        <authorList>
            <person name="Cai Z."/>
        </authorList>
    </citation>
    <scope>NUCLEOTIDE SEQUENCE [LARGE SCALE GENOMIC DNA]</scope>
</reference>
<dbReference type="Proteomes" id="UP000256970">
    <property type="component" value="Unassembled WGS sequence"/>
</dbReference>
<evidence type="ECO:0000256" key="1">
    <source>
        <dbReference type="SAM" id="MobiDB-lite"/>
    </source>
</evidence>
<evidence type="ECO:0000313" key="3">
    <source>
        <dbReference type="Proteomes" id="UP000256970"/>
    </source>
</evidence>
<evidence type="ECO:0000313" key="2">
    <source>
        <dbReference type="EMBL" id="SZX68014.1"/>
    </source>
</evidence>
<name>A0A383VTC2_TETOB</name>
<keyword evidence="3" id="KW-1185">Reference proteome</keyword>
<proteinExistence type="predicted"/>
<protein>
    <submittedName>
        <fullName evidence="2">Uncharacterized protein</fullName>
    </submittedName>
</protein>
<dbReference type="EMBL" id="FNXT01000831">
    <property type="protein sequence ID" value="SZX68014.1"/>
    <property type="molecule type" value="Genomic_DNA"/>
</dbReference>
<accession>A0A383VTC2</accession>
<organism evidence="2 3">
    <name type="scientific">Tetradesmus obliquus</name>
    <name type="common">Green alga</name>
    <name type="synonym">Acutodesmus obliquus</name>
    <dbReference type="NCBI Taxonomy" id="3088"/>
    <lineage>
        <taxon>Eukaryota</taxon>
        <taxon>Viridiplantae</taxon>
        <taxon>Chlorophyta</taxon>
        <taxon>core chlorophytes</taxon>
        <taxon>Chlorophyceae</taxon>
        <taxon>CS clade</taxon>
        <taxon>Sphaeropleales</taxon>
        <taxon>Scenedesmaceae</taxon>
        <taxon>Tetradesmus</taxon>
    </lineage>
</organism>
<feature type="compositionally biased region" description="Low complexity" evidence="1">
    <location>
        <begin position="72"/>
        <end position="84"/>
    </location>
</feature>
<gene>
    <name evidence="2" type="ORF">BQ4739_LOCUS8341</name>
</gene>
<dbReference type="AlphaFoldDB" id="A0A383VTC2"/>